<feature type="transmembrane region" description="Helical" evidence="13">
    <location>
        <begin position="266"/>
        <end position="291"/>
    </location>
</feature>
<feature type="transmembrane region" description="Helical" evidence="13">
    <location>
        <begin position="463"/>
        <end position="484"/>
    </location>
</feature>
<dbReference type="Gene3D" id="1.20.1730.10">
    <property type="entry name" value="Sodium/glucose cotransporter"/>
    <property type="match status" value="1"/>
</dbReference>
<comment type="subcellular location">
    <subcellularLocation>
        <location evidence="1">Cell membrane</location>
        <topology evidence="1">Multi-pass membrane protein</topology>
    </subcellularLocation>
</comment>
<dbReference type="PROSITE" id="PS00457">
    <property type="entry name" value="NA_SOLUT_SYMP_2"/>
    <property type="match status" value="1"/>
</dbReference>
<comment type="caution">
    <text evidence="14">The sequence shown here is derived from an EMBL/GenBank/DDBJ whole genome shotgun (WGS) entry which is preliminary data.</text>
</comment>
<evidence type="ECO:0000256" key="9">
    <source>
        <dbReference type="ARBA" id="ARBA00023065"/>
    </source>
</evidence>
<gene>
    <name evidence="14" type="ORF">LI82_03400</name>
</gene>
<keyword evidence="9" id="KW-0406">Ion transport</keyword>
<dbReference type="PANTHER" id="PTHR48086:SF3">
    <property type="entry name" value="SODIUM_PROLINE SYMPORTER"/>
    <property type="match status" value="1"/>
</dbReference>
<feature type="transmembrane region" description="Helical" evidence="13">
    <location>
        <begin position="370"/>
        <end position="390"/>
    </location>
</feature>
<evidence type="ECO:0000256" key="1">
    <source>
        <dbReference type="ARBA" id="ARBA00004651"/>
    </source>
</evidence>
<evidence type="ECO:0000256" key="2">
    <source>
        <dbReference type="ARBA" id="ARBA00006434"/>
    </source>
</evidence>
<feature type="transmembrane region" description="Helical" evidence="13">
    <location>
        <begin position="396"/>
        <end position="418"/>
    </location>
</feature>
<keyword evidence="3" id="KW-0813">Transport</keyword>
<sequence length="638" mass="68826">MDGYQLFMAMLAVYLCGLIGVGWYFTKRQKTVTDFWLAGRKIGMIGIGFSSAASWLTAGGILAVIGFFMLLGMGSIWGFVAPNILALLIIAIFVKRIKHLPAITQAELLEQRYSSALRAPVGIIITIVMILFAVADIKGFALVLEIFYGLDPIYAALIVALAVSVYVTLGGLHAVVWTDVVQFVFLSIFAIVMAFLAVDSATSTVAGISTASDLFSGVPGDWWNPFIIGMPMVLIFVFAIVPGWITEQDPWQKVWAAKDSTSARNGLVLGSLLITIVFAACAVIAIGLNALYPEIAAAGFPMGMAQAEPALLTYIVSTFSPLVIGLSAIGLAAASMSCADTFATSGASCISRDIYQRFVKPDATMKQMLAINRLSVLFVVAAATVGSFFINSIIDAIHIATFIASASYFFPLMGGLYWKRATKEGALAALLVGAIAQISFTVYDLSMTAPMAPSYLETVHPILMSHGVIVGMALSGIAFFGVSFMTRPSHIVNLAPFFKEAAEELASHEAQTVDEKSAEYQKFLNNVDAQITGERAHLHLRLEGSATVNWTKFVDQLKESYPAWVTPTGIDSVYRLIQADMLACVSITRGESEKDIWFASEPPVDSVEMQKRELFIAYKEVAAALEETGVLLIMANNE</sequence>
<evidence type="ECO:0000256" key="8">
    <source>
        <dbReference type="ARBA" id="ARBA00023053"/>
    </source>
</evidence>
<dbReference type="Proteomes" id="UP000029859">
    <property type="component" value="Unassembled WGS sequence"/>
</dbReference>
<keyword evidence="8" id="KW-0915">Sodium</keyword>
<keyword evidence="11" id="KW-0739">Sodium transport</keyword>
<protein>
    <submittedName>
        <fullName evidence="14">Sodium:proline symporter</fullName>
    </submittedName>
</protein>
<evidence type="ECO:0000256" key="11">
    <source>
        <dbReference type="ARBA" id="ARBA00023201"/>
    </source>
</evidence>
<feature type="transmembrane region" description="Helical" evidence="13">
    <location>
        <begin position="222"/>
        <end position="245"/>
    </location>
</feature>
<dbReference type="PANTHER" id="PTHR48086">
    <property type="entry name" value="SODIUM/PROLINE SYMPORTER-RELATED"/>
    <property type="match status" value="1"/>
</dbReference>
<dbReference type="InterPro" id="IPR001734">
    <property type="entry name" value="Na/solute_symporter"/>
</dbReference>
<feature type="transmembrane region" description="Helical" evidence="13">
    <location>
        <begin position="6"/>
        <end position="26"/>
    </location>
</feature>
<feature type="transmembrane region" description="Helical" evidence="13">
    <location>
        <begin position="47"/>
        <end position="70"/>
    </location>
</feature>
<evidence type="ECO:0000313" key="15">
    <source>
        <dbReference type="Proteomes" id="UP000029859"/>
    </source>
</evidence>
<keyword evidence="7 13" id="KW-1133">Transmembrane helix</keyword>
<reference evidence="14 15" key="1">
    <citation type="submission" date="2014-09" db="EMBL/GenBank/DDBJ databases">
        <title>Draft genome sequence of an obligately methylotrophic methanogen, Methanococcoides methylutens, isolated from marine sediment.</title>
        <authorList>
            <person name="Guan Y."/>
            <person name="Ngugi D.K."/>
            <person name="Blom J."/>
            <person name="Ali S."/>
            <person name="Ferry J.G."/>
            <person name="Stingl U."/>
        </authorList>
    </citation>
    <scope>NUCLEOTIDE SEQUENCE [LARGE SCALE GENOMIC DNA]</scope>
    <source>
        <strain evidence="14 15">DSM 2657</strain>
    </source>
</reference>
<proteinExistence type="inferred from homology"/>
<feature type="transmembrane region" description="Helical" evidence="13">
    <location>
        <begin position="183"/>
        <end position="202"/>
    </location>
</feature>
<evidence type="ECO:0000256" key="5">
    <source>
        <dbReference type="ARBA" id="ARBA00022692"/>
    </source>
</evidence>
<dbReference type="Pfam" id="PF00474">
    <property type="entry name" value="SSF"/>
    <property type="match status" value="1"/>
</dbReference>
<feature type="transmembrane region" description="Helical" evidence="13">
    <location>
        <begin position="425"/>
        <end position="443"/>
    </location>
</feature>
<evidence type="ECO:0000256" key="4">
    <source>
        <dbReference type="ARBA" id="ARBA00022475"/>
    </source>
</evidence>
<dbReference type="GO" id="GO:0046942">
    <property type="term" value="P:carboxylic acid transport"/>
    <property type="evidence" value="ECO:0007669"/>
    <property type="project" value="UniProtKB-ARBA"/>
</dbReference>
<dbReference type="InterPro" id="IPR038377">
    <property type="entry name" value="Na/Glc_symporter_sf"/>
</dbReference>
<dbReference type="CDD" id="cd10322">
    <property type="entry name" value="SLC5sbd"/>
    <property type="match status" value="1"/>
</dbReference>
<dbReference type="OrthoDB" id="9779at2157"/>
<dbReference type="EMBL" id="JRHO01000009">
    <property type="protein sequence ID" value="KGK99089.1"/>
    <property type="molecule type" value="Genomic_DNA"/>
</dbReference>
<dbReference type="InterPro" id="IPR018212">
    <property type="entry name" value="Na/solute_symporter_CS"/>
</dbReference>
<evidence type="ECO:0000256" key="6">
    <source>
        <dbReference type="ARBA" id="ARBA00022847"/>
    </source>
</evidence>
<feature type="transmembrane region" description="Helical" evidence="13">
    <location>
        <begin position="311"/>
        <end position="334"/>
    </location>
</feature>
<keyword evidence="5 13" id="KW-0812">Transmembrane</keyword>
<dbReference type="GO" id="GO:0015293">
    <property type="term" value="F:symporter activity"/>
    <property type="evidence" value="ECO:0007669"/>
    <property type="project" value="UniProtKB-KW"/>
</dbReference>
<dbReference type="PROSITE" id="PS50283">
    <property type="entry name" value="NA_SOLUT_SYMP_3"/>
    <property type="match status" value="1"/>
</dbReference>
<dbReference type="AlphaFoldDB" id="A0A099T2K3"/>
<evidence type="ECO:0000256" key="7">
    <source>
        <dbReference type="ARBA" id="ARBA00022989"/>
    </source>
</evidence>
<evidence type="ECO:0000256" key="13">
    <source>
        <dbReference type="SAM" id="Phobius"/>
    </source>
</evidence>
<dbReference type="GO" id="GO:0006814">
    <property type="term" value="P:sodium ion transport"/>
    <property type="evidence" value="ECO:0007669"/>
    <property type="project" value="UniProtKB-KW"/>
</dbReference>
<organism evidence="14 15">
    <name type="scientific">Methanococcoides methylutens</name>
    <dbReference type="NCBI Taxonomy" id="2226"/>
    <lineage>
        <taxon>Archaea</taxon>
        <taxon>Methanobacteriati</taxon>
        <taxon>Methanobacteriota</taxon>
        <taxon>Stenosarchaea group</taxon>
        <taxon>Methanomicrobia</taxon>
        <taxon>Methanosarcinales</taxon>
        <taxon>Methanosarcinaceae</taxon>
        <taxon>Methanococcoides</taxon>
    </lineage>
</organism>
<evidence type="ECO:0000313" key="14">
    <source>
        <dbReference type="EMBL" id="KGK99089.1"/>
    </source>
</evidence>
<accession>A0A099T2K3</accession>
<evidence type="ECO:0000256" key="3">
    <source>
        <dbReference type="ARBA" id="ARBA00022448"/>
    </source>
</evidence>
<feature type="transmembrane region" description="Helical" evidence="13">
    <location>
        <begin position="76"/>
        <end position="94"/>
    </location>
</feature>
<name>A0A099T2K3_METMT</name>
<feature type="transmembrane region" description="Helical" evidence="13">
    <location>
        <begin position="115"/>
        <end position="134"/>
    </location>
</feature>
<comment type="similarity">
    <text evidence="2 12">Belongs to the sodium:solute symporter (SSF) (TC 2.A.21) family.</text>
</comment>
<keyword evidence="10 13" id="KW-0472">Membrane</keyword>
<keyword evidence="15" id="KW-1185">Reference proteome</keyword>
<dbReference type="GO" id="GO:0005886">
    <property type="term" value="C:plasma membrane"/>
    <property type="evidence" value="ECO:0007669"/>
    <property type="project" value="UniProtKB-SubCell"/>
</dbReference>
<evidence type="ECO:0000256" key="10">
    <source>
        <dbReference type="ARBA" id="ARBA00023136"/>
    </source>
</evidence>
<evidence type="ECO:0000256" key="12">
    <source>
        <dbReference type="RuleBase" id="RU362091"/>
    </source>
</evidence>
<dbReference type="InterPro" id="IPR050277">
    <property type="entry name" value="Sodium:Solute_Symporter"/>
</dbReference>
<feature type="transmembrane region" description="Helical" evidence="13">
    <location>
        <begin position="154"/>
        <end position="176"/>
    </location>
</feature>
<keyword evidence="6" id="KW-0769">Symport</keyword>
<dbReference type="RefSeq" id="WP_048193507.1">
    <property type="nucleotide sequence ID" value="NZ_CAAGSM010000002.1"/>
</dbReference>
<keyword evidence="4" id="KW-1003">Cell membrane</keyword>